<dbReference type="Gene3D" id="3.90.226.10">
    <property type="entry name" value="2-enoyl-CoA Hydratase, Chain A, domain 1"/>
    <property type="match status" value="1"/>
</dbReference>
<dbReference type="GO" id="GO:0004175">
    <property type="term" value="F:endopeptidase activity"/>
    <property type="evidence" value="ECO:0007669"/>
    <property type="project" value="TreeGrafter"/>
</dbReference>
<evidence type="ECO:0000256" key="1">
    <source>
        <dbReference type="ARBA" id="ARBA00009179"/>
    </source>
</evidence>
<keyword evidence="4 5" id="KW-0720">Serine protease</keyword>
<dbReference type="InterPro" id="IPR005151">
    <property type="entry name" value="Tail-specific_protease"/>
</dbReference>
<dbReference type="InterPro" id="IPR036034">
    <property type="entry name" value="PDZ_sf"/>
</dbReference>
<dbReference type="CDD" id="cd06782">
    <property type="entry name" value="cpPDZ_CPP-like"/>
    <property type="match status" value="1"/>
</dbReference>
<accession>A0A523YP48</accession>
<dbReference type="PANTHER" id="PTHR32060:SF30">
    <property type="entry name" value="CARBOXY-TERMINAL PROCESSING PROTEASE CTPA"/>
    <property type="match status" value="1"/>
</dbReference>
<dbReference type="InterPro" id="IPR004447">
    <property type="entry name" value="Peptidase_S41A"/>
</dbReference>
<dbReference type="NCBIfam" id="TIGR00225">
    <property type="entry name" value="prc"/>
    <property type="match status" value="1"/>
</dbReference>
<keyword evidence="3 5" id="KW-0378">Hydrolase</keyword>
<dbReference type="Gene3D" id="3.30.750.44">
    <property type="match status" value="1"/>
</dbReference>
<evidence type="ECO:0000313" key="8">
    <source>
        <dbReference type="Proteomes" id="UP000316925"/>
    </source>
</evidence>
<dbReference type="InterPro" id="IPR041489">
    <property type="entry name" value="PDZ_6"/>
</dbReference>
<dbReference type="SUPFAM" id="SSF52096">
    <property type="entry name" value="ClpP/crotonase"/>
    <property type="match status" value="1"/>
</dbReference>
<dbReference type="SUPFAM" id="SSF50156">
    <property type="entry name" value="PDZ domain-like"/>
    <property type="match status" value="1"/>
</dbReference>
<dbReference type="SMART" id="SM00245">
    <property type="entry name" value="TSPc"/>
    <property type="match status" value="1"/>
</dbReference>
<dbReference type="Pfam" id="PF03572">
    <property type="entry name" value="Peptidase_S41"/>
    <property type="match status" value="1"/>
</dbReference>
<evidence type="ECO:0000256" key="3">
    <source>
        <dbReference type="ARBA" id="ARBA00022801"/>
    </source>
</evidence>
<evidence type="ECO:0000256" key="4">
    <source>
        <dbReference type="ARBA" id="ARBA00022825"/>
    </source>
</evidence>
<name>A0A523YP48_UNCAE</name>
<dbReference type="InterPro" id="IPR055210">
    <property type="entry name" value="CtpA/B_N"/>
</dbReference>
<evidence type="ECO:0000256" key="2">
    <source>
        <dbReference type="ARBA" id="ARBA00022670"/>
    </source>
</evidence>
<dbReference type="PANTHER" id="PTHR32060">
    <property type="entry name" value="TAIL-SPECIFIC PROTEASE"/>
    <property type="match status" value="1"/>
</dbReference>
<evidence type="ECO:0000256" key="5">
    <source>
        <dbReference type="RuleBase" id="RU004404"/>
    </source>
</evidence>
<protein>
    <submittedName>
        <fullName evidence="7">S41 family peptidase</fullName>
    </submittedName>
</protein>
<dbReference type="SMART" id="SM00228">
    <property type="entry name" value="PDZ"/>
    <property type="match status" value="1"/>
</dbReference>
<organism evidence="7 8">
    <name type="scientific">Aerophobetes bacterium</name>
    <dbReference type="NCBI Taxonomy" id="2030807"/>
    <lineage>
        <taxon>Bacteria</taxon>
        <taxon>Candidatus Aerophobota</taxon>
    </lineage>
</organism>
<dbReference type="PROSITE" id="PS50106">
    <property type="entry name" value="PDZ"/>
    <property type="match status" value="1"/>
</dbReference>
<dbReference type="GO" id="GO:0006508">
    <property type="term" value="P:proteolysis"/>
    <property type="evidence" value="ECO:0007669"/>
    <property type="project" value="UniProtKB-KW"/>
</dbReference>
<dbReference type="AlphaFoldDB" id="A0A523YP48"/>
<comment type="caution">
    <text evidence="7">The sequence shown here is derived from an EMBL/GenBank/DDBJ whole genome shotgun (WGS) entry which is preliminary data.</text>
</comment>
<dbReference type="Pfam" id="PF17820">
    <property type="entry name" value="PDZ_6"/>
    <property type="match status" value="1"/>
</dbReference>
<evidence type="ECO:0000313" key="7">
    <source>
        <dbReference type="EMBL" id="TET93254.1"/>
    </source>
</evidence>
<keyword evidence="2 5" id="KW-0645">Protease</keyword>
<dbReference type="EMBL" id="SOIJ01000129">
    <property type="protein sequence ID" value="TET93254.1"/>
    <property type="molecule type" value="Genomic_DNA"/>
</dbReference>
<dbReference type="FunFam" id="2.30.42.10:FF:000063">
    <property type="entry name" value="Peptidase, S41 family"/>
    <property type="match status" value="1"/>
</dbReference>
<dbReference type="GO" id="GO:0007165">
    <property type="term" value="P:signal transduction"/>
    <property type="evidence" value="ECO:0007669"/>
    <property type="project" value="TreeGrafter"/>
</dbReference>
<dbReference type="InterPro" id="IPR001478">
    <property type="entry name" value="PDZ"/>
</dbReference>
<dbReference type="FunFam" id="3.90.226.10:FF:000029">
    <property type="entry name" value="Peptidase, S41 family"/>
    <property type="match status" value="1"/>
</dbReference>
<evidence type="ECO:0000259" key="6">
    <source>
        <dbReference type="PROSITE" id="PS50106"/>
    </source>
</evidence>
<dbReference type="GO" id="GO:0030288">
    <property type="term" value="C:outer membrane-bounded periplasmic space"/>
    <property type="evidence" value="ECO:0007669"/>
    <property type="project" value="TreeGrafter"/>
</dbReference>
<gene>
    <name evidence="7" type="ORF">E3J33_02255</name>
</gene>
<dbReference type="InterPro" id="IPR029045">
    <property type="entry name" value="ClpP/crotonase-like_dom_sf"/>
</dbReference>
<sequence length="444" mass="49905">MKKNRGWLILIVFFSITIGGILFSRVWAGSDLFRDLEPLIDTYQTIQTQYMEKVKPSKLIEGAIKGMIESLEDPHSHWMDPRSYEEWQTEREGEFGGLGIQITIKDNFLTIVSPLEGTPASEAGIEPGDRIIKIEGKSTEGITLIEAARKLRGEPGTQVKITIEREGEKKYLDFNLTRAIIKSPNIKQRILPNDIGYIKIMSFMDENTDEDFKGALAQLEDRKIEGLILDLRYNSGGLLSQAVEVADEFLDSGVIVSTKGRDSSQNEIYHARPGGEAVYIPLVVLINGGSASASEIVAGAIKDHNRGILMGIKSFGKGTVQQIFPLANEGAIALTTAKYYTPSGESIEGKGIEPYMKVEAFKPTEEEKKTLAQLKKSKWVKEFLAKYPHWEEMDLTFLLDRLKEEGIEVEVDLLKKFLREEDKDRENDYLNDLQLLQALKLLSK</sequence>
<feature type="domain" description="PDZ" evidence="6">
    <location>
        <begin position="96"/>
        <end position="152"/>
    </location>
</feature>
<comment type="similarity">
    <text evidence="1 5">Belongs to the peptidase S41A family.</text>
</comment>
<reference evidence="7 8" key="1">
    <citation type="submission" date="2019-03" db="EMBL/GenBank/DDBJ databases">
        <title>Metabolic potential of uncultured bacteria and archaea associated with petroleum seepage in deep-sea sediments.</title>
        <authorList>
            <person name="Dong X."/>
            <person name="Hubert C."/>
        </authorList>
    </citation>
    <scope>NUCLEOTIDE SEQUENCE [LARGE SCALE GENOMIC DNA]</scope>
    <source>
        <strain evidence="7">E29_bin28</strain>
    </source>
</reference>
<dbReference type="CDD" id="cd07560">
    <property type="entry name" value="Peptidase_S41_CPP"/>
    <property type="match status" value="1"/>
</dbReference>
<dbReference type="Pfam" id="PF22694">
    <property type="entry name" value="CtpB_N-like"/>
    <property type="match status" value="1"/>
</dbReference>
<dbReference type="Gene3D" id="2.30.42.10">
    <property type="match status" value="1"/>
</dbReference>
<proteinExistence type="inferred from homology"/>
<dbReference type="GO" id="GO:0008236">
    <property type="term" value="F:serine-type peptidase activity"/>
    <property type="evidence" value="ECO:0007669"/>
    <property type="project" value="UniProtKB-KW"/>
</dbReference>
<dbReference type="Proteomes" id="UP000316925">
    <property type="component" value="Unassembled WGS sequence"/>
</dbReference>